<comment type="function">
    <text evidence="4">Catalyzes the interconversion between ADP-D-glycero-beta-D-manno-heptose and ADP-L-glycero-beta-D-manno-heptose via an epimerization at carbon 6 of the heptose.</text>
</comment>
<evidence type="ECO:0000313" key="6">
    <source>
        <dbReference type="EMBL" id="OPX54372.1"/>
    </source>
</evidence>
<dbReference type="HAMAP" id="MF_01601">
    <property type="entry name" value="Heptose_epimerase"/>
    <property type="match status" value="1"/>
</dbReference>
<dbReference type="NCBIfam" id="TIGR02197">
    <property type="entry name" value="heptose_epim"/>
    <property type="match status" value="1"/>
</dbReference>
<evidence type="ECO:0000259" key="5">
    <source>
        <dbReference type="Pfam" id="PF01370"/>
    </source>
</evidence>
<comment type="similarity">
    <text evidence="4">Belongs to the NAD(P)-dependent epimerase/dehydratase family. HldD subfamily.</text>
</comment>
<dbReference type="GO" id="GO:0008712">
    <property type="term" value="F:ADP-glyceromanno-heptose 6-epimerase activity"/>
    <property type="evidence" value="ECO:0007669"/>
    <property type="project" value="UniProtKB-UniRule"/>
</dbReference>
<feature type="binding site" evidence="4">
    <location>
        <begin position="76"/>
        <end position="80"/>
    </location>
    <ligand>
        <name>NADP(+)</name>
        <dbReference type="ChEBI" id="CHEBI:58349"/>
    </ligand>
</feature>
<evidence type="ECO:0000256" key="3">
    <source>
        <dbReference type="ARBA" id="ARBA00023277"/>
    </source>
</evidence>
<feature type="binding site" evidence="4">
    <location>
        <position position="170"/>
    </location>
    <ligand>
        <name>NADP(+)</name>
        <dbReference type="ChEBI" id="CHEBI:58349"/>
    </ligand>
</feature>
<dbReference type="Gene3D" id="3.90.25.10">
    <property type="entry name" value="UDP-galactose 4-epimerase, domain 1"/>
    <property type="match status" value="1"/>
</dbReference>
<dbReference type="InterPro" id="IPR001509">
    <property type="entry name" value="Epimerase_deHydtase"/>
</dbReference>
<dbReference type="EMBL" id="MTSM01000027">
    <property type="protein sequence ID" value="OPX54372.1"/>
    <property type="molecule type" value="Genomic_DNA"/>
</dbReference>
<dbReference type="GO" id="GO:0050661">
    <property type="term" value="F:NADP binding"/>
    <property type="evidence" value="ECO:0007669"/>
    <property type="project" value="InterPro"/>
</dbReference>
<feature type="active site" description="Proton acceptor" evidence="4">
    <location>
        <position position="140"/>
    </location>
</feature>
<feature type="binding site" evidence="4">
    <location>
        <position position="38"/>
    </location>
    <ligand>
        <name>NADP(+)</name>
        <dbReference type="ChEBI" id="CHEBI:58349"/>
    </ligand>
</feature>
<evidence type="ECO:0000256" key="4">
    <source>
        <dbReference type="HAMAP-Rule" id="MF_01601"/>
    </source>
</evidence>
<dbReference type="AlphaFoldDB" id="A0A1T4S961"/>
<gene>
    <name evidence="4" type="primary">hldD</name>
    <name evidence="6" type="ORF">BTE48_14620</name>
</gene>
<accession>A0A1T4S961</accession>
<protein>
    <recommendedName>
        <fullName evidence="4">ADP-L-glycero-D-manno-heptose-6-epimerase</fullName>
        <ecNumber evidence="4">5.1.3.20</ecNumber>
    </recommendedName>
    <alternativeName>
        <fullName evidence="4">ADP-L-glycero-beta-D-manno-heptose-6-epimerase</fullName>
        <shortName evidence="4">ADP-glyceromanno-heptose 6-epimerase</shortName>
        <shortName evidence="4">ADP-hep 6-epimerase</shortName>
        <shortName evidence="4">AGME</shortName>
    </alternativeName>
</protein>
<comment type="cofactor">
    <cofactor evidence="4">
        <name>NADP(+)</name>
        <dbReference type="ChEBI" id="CHEBI:58349"/>
    </cofactor>
    <text evidence="4">Binds 1 NADP(+) per subunit.</text>
</comment>
<dbReference type="GO" id="GO:0005975">
    <property type="term" value="P:carbohydrate metabolic process"/>
    <property type="evidence" value="ECO:0007669"/>
    <property type="project" value="UniProtKB-UniRule"/>
</dbReference>
<comment type="pathway">
    <text evidence="4">Nucleotide-sugar biosynthesis; ADP-L-glycero-beta-D-manno-heptose biosynthesis; ADP-L-glycero-beta-D-manno-heptose from D-glycero-beta-D-manno-heptose 7-phosphate: step 4/4.</text>
</comment>
<feature type="binding site" evidence="4">
    <location>
        <begin position="31"/>
        <end position="32"/>
    </location>
    <ligand>
        <name>NADP(+)</name>
        <dbReference type="ChEBI" id="CHEBI:58349"/>
    </ligand>
</feature>
<dbReference type="UniPathway" id="UPA00356">
    <property type="reaction ID" value="UER00440"/>
</dbReference>
<proteinExistence type="inferred from homology"/>
<dbReference type="InterPro" id="IPR036291">
    <property type="entry name" value="NAD(P)-bd_dom_sf"/>
</dbReference>
<evidence type="ECO:0000256" key="1">
    <source>
        <dbReference type="ARBA" id="ARBA00022857"/>
    </source>
</evidence>
<evidence type="ECO:0000256" key="2">
    <source>
        <dbReference type="ARBA" id="ARBA00023235"/>
    </source>
</evidence>
<dbReference type="GO" id="GO:0097171">
    <property type="term" value="P:ADP-L-glycero-beta-D-manno-heptose biosynthetic process"/>
    <property type="evidence" value="ECO:0007669"/>
    <property type="project" value="UniProtKB-UniPathway"/>
</dbReference>
<dbReference type="NCBIfam" id="NF008360">
    <property type="entry name" value="PRK11150.1"/>
    <property type="match status" value="1"/>
</dbReference>
<feature type="binding site" evidence="4">
    <location>
        <position position="144"/>
    </location>
    <ligand>
        <name>NADP(+)</name>
        <dbReference type="ChEBI" id="CHEBI:58349"/>
    </ligand>
</feature>
<feature type="binding site" evidence="4">
    <location>
        <position position="53"/>
    </location>
    <ligand>
        <name>NADP(+)</name>
        <dbReference type="ChEBI" id="CHEBI:58349"/>
    </ligand>
</feature>
<feature type="binding site" evidence="4">
    <location>
        <position position="287"/>
    </location>
    <ligand>
        <name>substrate</name>
    </ligand>
</feature>
<feature type="binding site" evidence="4">
    <location>
        <position position="178"/>
    </location>
    <ligand>
        <name>NADP(+)</name>
        <dbReference type="ChEBI" id="CHEBI:58349"/>
    </ligand>
</feature>
<dbReference type="Gene3D" id="3.40.50.720">
    <property type="entry name" value="NAD(P)-binding Rossmann-like Domain"/>
    <property type="match status" value="1"/>
</dbReference>
<evidence type="ECO:0000313" key="7">
    <source>
        <dbReference type="Proteomes" id="UP000191418"/>
    </source>
</evidence>
<feature type="binding site" evidence="4">
    <location>
        <begin position="201"/>
        <end position="204"/>
    </location>
    <ligand>
        <name>substrate</name>
    </ligand>
</feature>
<dbReference type="EC" id="5.1.3.20" evidence="4"/>
<dbReference type="InterPro" id="IPR011912">
    <property type="entry name" value="Heptose_epim"/>
</dbReference>
<feature type="domain" description="NAD-dependent epimerase/dehydratase" evidence="5">
    <location>
        <begin position="2"/>
        <end position="242"/>
    </location>
</feature>
<reference evidence="6 7" key="1">
    <citation type="submission" date="2017-01" db="EMBL/GenBank/DDBJ databases">
        <title>Genome Sequencing of a Marine Spirillum, Oceanospirillum multiglobuliferum ATCC 33336, from Japan.</title>
        <authorList>
            <person name="Carney J.G."/>
            <person name="Trachtenberg A.M."/>
            <person name="Rheaume B.A."/>
            <person name="Linnane J.D."/>
            <person name="Pitts N.L."/>
            <person name="Mykles D.L."/>
            <person name="Maclea K.S."/>
        </authorList>
    </citation>
    <scope>NUCLEOTIDE SEQUENCE [LARGE SCALE GENOMIC DNA]</scope>
    <source>
        <strain evidence="6 7">ATCC 33336</strain>
    </source>
</reference>
<dbReference type="Pfam" id="PF01370">
    <property type="entry name" value="Epimerase"/>
    <property type="match status" value="1"/>
</dbReference>
<dbReference type="Proteomes" id="UP000191418">
    <property type="component" value="Unassembled WGS sequence"/>
</dbReference>
<comment type="catalytic activity">
    <reaction evidence="4">
        <text>ADP-D-glycero-beta-D-manno-heptose = ADP-L-glycero-beta-D-manno-heptose</text>
        <dbReference type="Rhea" id="RHEA:17577"/>
        <dbReference type="ChEBI" id="CHEBI:59967"/>
        <dbReference type="ChEBI" id="CHEBI:61506"/>
        <dbReference type="EC" id="5.1.3.20"/>
    </reaction>
</comment>
<keyword evidence="2 4" id="KW-0413">Isomerase</keyword>
<keyword evidence="3 4" id="KW-0119">Carbohydrate metabolism</keyword>
<comment type="subunit">
    <text evidence="4">Homopentamer.</text>
</comment>
<dbReference type="SUPFAM" id="SSF51735">
    <property type="entry name" value="NAD(P)-binding Rossmann-fold domains"/>
    <property type="match status" value="1"/>
</dbReference>
<organism evidence="6 7">
    <name type="scientific">Oceanospirillum multiglobuliferum</name>
    <dbReference type="NCBI Taxonomy" id="64969"/>
    <lineage>
        <taxon>Bacteria</taxon>
        <taxon>Pseudomonadati</taxon>
        <taxon>Pseudomonadota</taxon>
        <taxon>Gammaproteobacteria</taxon>
        <taxon>Oceanospirillales</taxon>
        <taxon>Oceanospirillaceae</taxon>
        <taxon>Oceanospirillum</taxon>
    </lineage>
</organism>
<comment type="caution">
    <text evidence="6">The sequence shown here is derived from an EMBL/GenBank/DDBJ whole genome shotgun (WGS) entry which is preliminary data.</text>
</comment>
<feature type="binding site" evidence="4">
    <location>
        <position position="93"/>
    </location>
    <ligand>
        <name>NADP(+)</name>
        <dbReference type="ChEBI" id="CHEBI:58349"/>
    </ligand>
</feature>
<dbReference type="OrthoDB" id="9803010at2"/>
<feature type="active site" description="Proton acceptor" evidence="4">
    <location>
        <position position="178"/>
    </location>
</feature>
<feature type="binding site" evidence="4">
    <location>
        <begin position="10"/>
        <end position="11"/>
    </location>
    <ligand>
        <name>NADP(+)</name>
        <dbReference type="ChEBI" id="CHEBI:58349"/>
    </ligand>
</feature>
<name>A0A1T4S961_9GAMM</name>
<dbReference type="RefSeq" id="WP_078746365.1">
    <property type="nucleotide sequence ID" value="NZ_FUXG01000026.1"/>
</dbReference>
<keyword evidence="1 4" id="KW-0521">NADP</keyword>
<dbReference type="PANTHER" id="PTHR43103">
    <property type="entry name" value="NUCLEOSIDE-DIPHOSPHATE-SUGAR EPIMERASE"/>
    <property type="match status" value="1"/>
</dbReference>
<dbReference type="PANTHER" id="PTHR43103:SF3">
    <property type="entry name" value="ADP-L-GLYCERO-D-MANNO-HEPTOSE-6-EPIMERASE"/>
    <property type="match status" value="1"/>
</dbReference>
<feature type="binding site" evidence="4">
    <location>
        <position position="169"/>
    </location>
    <ligand>
        <name>substrate</name>
    </ligand>
</feature>
<feature type="binding site" evidence="4">
    <location>
        <position position="214"/>
    </location>
    <ligand>
        <name>substrate</name>
    </ligand>
</feature>
<dbReference type="STRING" id="64969.SAMN02745127_02844"/>
<sequence>MIVVTGGAGFIGSNIVKALNEMGRTDIIVVDDLSDGKQFYNISDCDIADYLDKDDFLAQVVADTGVLDNVEAIFHEGACSSTTEWDGKYMMQNNYAYSKTLLHACLKKKIAFLYASSASVYGGSEVFKEAREFEKPLNVYGYSKWQFDQYVRSIQHTFESQVVGFRYFNVYGPREQHKGSMASVAFHFNNQIQANGVCKLFGGSGGYGDGEQRRDFVFVGDVVKVNLWFWQNPEQSGIFNLGTGNCQSFNDVADAVIQWHASKGVKGQTIQGQKEYTPFPDHLKGAYQSFTEADISALRAAGYQESFATVEQGVEQYLDWLNA</sequence>
<keyword evidence="7" id="KW-1185">Reference proteome</keyword>
<feature type="binding site" evidence="4">
    <location>
        <position position="187"/>
    </location>
    <ligand>
        <name>substrate</name>
    </ligand>
</feature>
<feature type="binding site" evidence="4">
    <location>
        <position position="180"/>
    </location>
    <ligand>
        <name>substrate</name>
    </ligand>
</feature>
<comment type="domain">
    <text evidence="4">Contains a large N-terminal NADP-binding domain, and a smaller C-terminal substrate-binding domain.</text>
</comment>
<dbReference type="CDD" id="cd05248">
    <property type="entry name" value="ADP_GME_SDR_e"/>
    <property type="match status" value="1"/>
</dbReference>